<reference evidence="1 2" key="1">
    <citation type="submission" date="2024-11" db="EMBL/GenBank/DDBJ databases">
        <title>A near-complete genome assembly of Cinchona calisaya.</title>
        <authorList>
            <person name="Lian D.C."/>
            <person name="Zhao X.W."/>
            <person name="Wei L."/>
        </authorList>
    </citation>
    <scope>NUCLEOTIDE SEQUENCE [LARGE SCALE GENOMIC DNA]</scope>
    <source>
        <tissue evidence="1">Nenye</tissue>
    </source>
</reference>
<dbReference type="Proteomes" id="UP001630127">
    <property type="component" value="Unassembled WGS sequence"/>
</dbReference>
<gene>
    <name evidence="1" type="ORF">ACH5RR_034085</name>
</gene>
<dbReference type="AlphaFoldDB" id="A0ABD2YDK3"/>
<protein>
    <submittedName>
        <fullName evidence="1">Uncharacterized protein</fullName>
    </submittedName>
</protein>
<accession>A0ABD2YDK3</accession>
<comment type="caution">
    <text evidence="1">The sequence shown here is derived from an EMBL/GenBank/DDBJ whole genome shotgun (WGS) entry which is preliminary data.</text>
</comment>
<name>A0ABD2YDK3_9GENT</name>
<organism evidence="1 2">
    <name type="scientific">Cinchona calisaya</name>
    <dbReference type="NCBI Taxonomy" id="153742"/>
    <lineage>
        <taxon>Eukaryota</taxon>
        <taxon>Viridiplantae</taxon>
        <taxon>Streptophyta</taxon>
        <taxon>Embryophyta</taxon>
        <taxon>Tracheophyta</taxon>
        <taxon>Spermatophyta</taxon>
        <taxon>Magnoliopsida</taxon>
        <taxon>eudicotyledons</taxon>
        <taxon>Gunneridae</taxon>
        <taxon>Pentapetalae</taxon>
        <taxon>asterids</taxon>
        <taxon>lamiids</taxon>
        <taxon>Gentianales</taxon>
        <taxon>Rubiaceae</taxon>
        <taxon>Cinchonoideae</taxon>
        <taxon>Cinchoneae</taxon>
        <taxon>Cinchona</taxon>
    </lineage>
</organism>
<proteinExistence type="predicted"/>
<evidence type="ECO:0000313" key="2">
    <source>
        <dbReference type="Proteomes" id="UP001630127"/>
    </source>
</evidence>
<sequence>MIIPQFHRHSTYLINMPFRHHFWLHRRYLYCQGFLGLHGLLLLLLHIDTIHGSSNTNCVNPVCLYSSNLSSLSFPAETIAIPLATAATSAAYSSPVKTAKTITVGIQAISVRDNPEDPAISRV</sequence>
<keyword evidence="2" id="KW-1185">Reference proteome</keyword>
<evidence type="ECO:0000313" key="1">
    <source>
        <dbReference type="EMBL" id="KAL3504244.1"/>
    </source>
</evidence>
<dbReference type="EMBL" id="JBJUIK010000014">
    <property type="protein sequence ID" value="KAL3504244.1"/>
    <property type="molecule type" value="Genomic_DNA"/>
</dbReference>